<reference evidence="1" key="1">
    <citation type="submission" date="2017-04" db="EMBL/GenBank/DDBJ databases">
        <authorList>
            <person name="Varghese N."/>
            <person name="Submissions S."/>
        </authorList>
    </citation>
    <scope>NUCLEOTIDE SEQUENCE</scope>
    <source>
        <strain evidence="1">WTE2008</strain>
    </source>
</reference>
<comment type="caution">
    <text evidence="1">The sequence shown here is derived from an EMBL/GenBank/DDBJ whole genome shotgun (WGS) entry which is preliminary data.</text>
</comment>
<gene>
    <name evidence="1" type="ORF">SAMN06297397_0768</name>
</gene>
<evidence type="ECO:0000313" key="2">
    <source>
        <dbReference type="Proteomes" id="UP000192328"/>
    </source>
</evidence>
<organism evidence="1 2">
    <name type="scientific">Aristaeella lactis</name>
    <dbReference type="NCBI Taxonomy" id="3046383"/>
    <lineage>
        <taxon>Bacteria</taxon>
        <taxon>Bacillati</taxon>
        <taxon>Bacillota</taxon>
        <taxon>Clostridia</taxon>
        <taxon>Eubacteriales</taxon>
        <taxon>Aristaeellaceae</taxon>
        <taxon>Aristaeella</taxon>
    </lineage>
</organism>
<protein>
    <submittedName>
        <fullName evidence="1">N-acetylglucosamine-6-phosphate deacetylase</fullName>
    </submittedName>
</protein>
<keyword evidence="2" id="KW-1185">Reference proteome</keyword>
<name>A0AC61PJ44_9FIRM</name>
<evidence type="ECO:0000313" key="1">
    <source>
        <dbReference type="EMBL" id="SMC41557.1"/>
    </source>
</evidence>
<dbReference type="Proteomes" id="UP000192328">
    <property type="component" value="Unassembled WGS sequence"/>
</dbReference>
<accession>A0AC61PJ44</accession>
<sequence length="382" mass="41165">MLIENGYVFTGKSFESDLSIRMMNGIVTEIGEGLRAEPGEKVIDLEGDYLLPGFVDVHIHAFRGSDTMHGETEIRRMSRELAATGTGAFCPTTMSASMEDTAKVLQDIRKVTEQPERTGARVLGAHMEAPFMSEKKAGAQLKEFFRDPDWDTLLNMAGDPSLVRLITMAPERDGSEAFIRKASAAGIHVSVGHTVATAEQVHLAADWGADHITHTFNAQTPIHHREPGVPGASLTDDRFYCEMICDGMHLADDIVKLLVRCKGASRAVAITDAMEAAGMPDGEYQLGGQPVFVKEGAARLADGTLAGSVLLMKDALHNLIHRYGVVPADACAMCISTPAESIGESVAGHMVPGSPAILTRWSRDWEMISVITDIGESCQAES</sequence>
<proteinExistence type="predicted"/>
<dbReference type="EMBL" id="FWXZ01000001">
    <property type="protein sequence ID" value="SMC41557.1"/>
    <property type="molecule type" value="Genomic_DNA"/>
</dbReference>